<keyword evidence="3 5" id="KW-0808">Transferase</keyword>
<dbReference type="EC" id="2.4.1.-" evidence="6"/>
<comment type="catalytic activity">
    <reaction evidence="4">
        <text>7-deoxyloganetate + UDP-alpha-D-glucose = 7-deoxyloganate + UDP + H(+)</text>
        <dbReference type="Rhea" id="RHEA:39895"/>
        <dbReference type="ChEBI" id="CHEBI:15378"/>
        <dbReference type="ChEBI" id="CHEBI:58223"/>
        <dbReference type="ChEBI" id="CHEBI:58885"/>
        <dbReference type="ChEBI" id="CHEBI:76844"/>
        <dbReference type="ChEBI" id="CHEBI:76846"/>
        <dbReference type="EC" id="2.4.1.323"/>
    </reaction>
</comment>
<dbReference type="GO" id="GO:0080044">
    <property type="term" value="F:quercetin 7-O-glucosyltransferase activity"/>
    <property type="evidence" value="ECO:0007669"/>
    <property type="project" value="TreeGrafter"/>
</dbReference>
<dbReference type="Proteomes" id="UP001187192">
    <property type="component" value="Unassembled WGS sequence"/>
</dbReference>
<organism evidence="8 9">
    <name type="scientific">Ficus carica</name>
    <name type="common">Common fig</name>
    <dbReference type="NCBI Taxonomy" id="3494"/>
    <lineage>
        <taxon>Eukaryota</taxon>
        <taxon>Viridiplantae</taxon>
        <taxon>Streptophyta</taxon>
        <taxon>Embryophyta</taxon>
        <taxon>Tracheophyta</taxon>
        <taxon>Spermatophyta</taxon>
        <taxon>Magnoliopsida</taxon>
        <taxon>eudicotyledons</taxon>
        <taxon>Gunneridae</taxon>
        <taxon>Pentapetalae</taxon>
        <taxon>rosids</taxon>
        <taxon>fabids</taxon>
        <taxon>Rosales</taxon>
        <taxon>Moraceae</taxon>
        <taxon>Ficeae</taxon>
        <taxon>Ficus</taxon>
    </lineage>
</organism>
<dbReference type="InterPro" id="IPR035595">
    <property type="entry name" value="UDP_glycos_trans_CS"/>
</dbReference>
<dbReference type="Pfam" id="PF00201">
    <property type="entry name" value="UDPGT"/>
    <property type="match status" value="1"/>
</dbReference>
<evidence type="ECO:0000256" key="6">
    <source>
        <dbReference type="RuleBase" id="RU362057"/>
    </source>
</evidence>
<dbReference type="FunFam" id="3.40.50.2000:FF:000040">
    <property type="entry name" value="UDP-glycosyltransferase 76C1"/>
    <property type="match status" value="1"/>
</dbReference>
<dbReference type="CDD" id="cd03784">
    <property type="entry name" value="GT1_Gtf-like"/>
    <property type="match status" value="1"/>
</dbReference>
<dbReference type="InterPro" id="IPR058980">
    <property type="entry name" value="Glyco_transf_N"/>
</dbReference>
<protein>
    <recommendedName>
        <fullName evidence="6">Glycosyltransferase</fullName>
        <ecNumber evidence="6">2.4.1.-</ecNumber>
    </recommendedName>
</protein>
<dbReference type="Gene3D" id="3.40.50.2000">
    <property type="entry name" value="Glycogen Phosphorylase B"/>
    <property type="match status" value="2"/>
</dbReference>
<dbReference type="Pfam" id="PF26168">
    <property type="entry name" value="Glyco_transf_N"/>
    <property type="match status" value="1"/>
</dbReference>
<dbReference type="PANTHER" id="PTHR11926">
    <property type="entry name" value="GLUCOSYL/GLUCURONOSYL TRANSFERASES"/>
    <property type="match status" value="1"/>
</dbReference>
<evidence type="ECO:0000259" key="7">
    <source>
        <dbReference type="Pfam" id="PF26168"/>
    </source>
</evidence>
<dbReference type="GO" id="GO:0080043">
    <property type="term" value="F:quercetin 3-O-glucosyltransferase activity"/>
    <property type="evidence" value="ECO:0007669"/>
    <property type="project" value="TreeGrafter"/>
</dbReference>
<evidence type="ECO:0000313" key="9">
    <source>
        <dbReference type="Proteomes" id="UP001187192"/>
    </source>
</evidence>
<dbReference type="AlphaFoldDB" id="A0AA88D4P0"/>
<dbReference type="PROSITE" id="PS00375">
    <property type="entry name" value="UDPGT"/>
    <property type="match status" value="1"/>
</dbReference>
<reference evidence="8" key="1">
    <citation type="submission" date="2023-07" db="EMBL/GenBank/DDBJ databases">
        <title>draft genome sequence of fig (Ficus carica).</title>
        <authorList>
            <person name="Takahashi T."/>
            <person name="Nishimura K."/>
        </authorList>
    </citation>
    <scope>NUCLEOTIDE SEQUENCE</scope>
</reference>
<dbReference type="InterPro" id="IPR002213">
    <property type="entry name" value="UDP_glucos_trans"/>
</dbReference>
<sequence>MENQLKSEVQQERPPRVVIFPLPAQGHVNSMLKLAELLSLAGINVTFLNTDHLHNLLLRHADVETQFAAYPGFEFKTISDGLPDDHSRSTDSVMEVLNSMNVTTKPVLKEMLVSGVLSNSVTCIIVDGAFTGFATDLAIELDIPIIHFRTVSACCIWNHFCVDRIIEAGGLPIRGKEDMDREITSVPGMECFLRCRDLPSFIQVSDLSDPKLDQIARTTNQSCRANGLILNTFEDLEGPILFHIRTLCPKTYAIGPLHAHLKLKLANNKTDSKRPVSSTSILFEVDTNCLNWLDSQPPKSVIYVSFGSITTLTRNALMEFWHGLVNSNKRFLWVLRPDMVAEDTEVPAELMAATRERGYMVGWAPQEEVLGHHAVGGFLTHSGWNSTLESIVAGVPMICWPYFADQPINSRYVGEVWKLGIDMKDVCDRKIVEKMINDLMVERREEFERSTVEMARLATESVSLGGSSYRNFDQLVDYIRQTGRKNLAK</sequence>
<evidence type="ECO:0000256" key="3">
    <source>
        <dbReference type="ARBA" id="ARBA00022679"/>
    </source>
</evidence>
<keyword evidence="2 5" id="KW-0328">Glycosyltransferase</keyword>
<comment type="similarity">
    <text evidence="1 5">Belongs to the UDP-glycosyltransferase family.</text>
</comment>
<feature type="domain" description="Glycosyltransferase N-terminal" evidence="7">
    <location>
        <begin position="17"/>
        <end position="50"/>
    </location>
</feature>
<evidence type="ECO:0000256" key="1">
    <source>
        <dbReference type="ARBA" id="ARBA00009995"/>
    </source>
</evidence>
<dbReference type="PANTHER" id="PTHR11926:SF1392">
    <property type="entry name" value="GLYCOSYLTRANSFERASE"/>
    <property type="match status" value="1"/>
</dbReference>
<keyword evidence="9" id="KW-1185">Reference proteome</keyword>
<accession>A0AA88D4P0</accession>
<dbReference type="SUPFAM" id="SSF53756">
    <property type="entry name" value="UDP-Glycosyltransferase/glycogen phosphorylase"/>
    <property type="match status" value="1"/>
</dbReference>
<name>A0AA88D4P0_FICCA</name>
<comment type="caution">
    <text evidence="8">The sequence shown here is derived from an EMBL/GenBank/DDBJ whole genome shotgun (WGS) entry which is preliminary data.</text>
</comment>
<proteinExistence type="inferred from homology"/>
<evidence type="ECO:0000256" key="2">
    <source>
        <dbReference type="ARBA" id="ARBA00022676"/>
    </source>
</evidence>
<dbReference type="GO" id="GO:0102970">
    <property type="term" value="F:7-deoxyloganetic acid glucosyltransferase activity"/>
    <property type="evidence" value="ECO:0007669"/>
    <property type="project" value="UniProtKB-EC"/>
</dbReference>
<gene>
    <name evidence="8" type="ORF">TIFTF001_010596</name>
</gene>
<evidence type="ECO:0000313" key="8">
    <source>
        <dbReference type="EMBL" id="GMN41382.1"/>
    </source>
</evidence>
<evidence type="ECO:0000256" key="4">
    <source>
        <dbReference type="ARBA" id="ARBA00051827"/>
    </source>
</evidence>
<evidence type="ECO:0000256" key="5">
    <source>
        <dbReference type="RuleBase" id="RU003718"/>
    </source>
</evidence>
<dbReference type="FunFam" id="3.40.50.2000:FF:000065">
    <property type="entry name" value="Glycosyltransferase"/>
    <property type="match status" value="1"/>
</dbReference>
<dbReference type="EMBL" id="BTGU01000012">
    <property type="protein sequence ID" value="GMN41382.1"/>
    <property type="molecule type" value="Genomic_DNA"/>
</dbReference>